<dbReference type="Gene3D" id="3.30.1380.20">
    <property type="entry name" value="Trafficking protein particle complex subunit 3"/>
    <property type="match status" value="1"/>
</dbReference>
<comment type="caution">
    <text evidence="1">The sequence shown here is derived from an EMBL/GenBank/DDBJ whole genome shotgun (WGS) entry which is preliminary data.</text>
</comment>
<sequence>MDDSVQSPEINTFSLAVLRDRLLPDLLQEDEANILYWAGKGLATRESLTSITTIEVYFNRAGFGNLKALAHKGSEIEWILSGPVVLARLTERDEPNFYLEAGFLAQVIETLANVGTETTLKIEDEEVHFTTLCEQAIDLPI</sequence>
<evidence type="ECO:0000313" key="2">
    <source>
        <dbReference type="Proteomes" id="UP000051673"/>
    </source>
</evidence>
<dbReference type="SUPFAM" id="SSF111126">
    <property type="entry name" value="Ligand-binding domain in the NO signalling and Golgi transport"/>
    <property type="match status" value="1"/>
</dbReference>
<evidence type="ECO:0008006" key="3">
    <source>
        <dbReference type="Google" id="ProtNLM"/>
    </source>
</evidence>
<reference evidence="1 2" key="1">
    <citation type="journal article" date="2015" name="Genome Announc.">
        <title>Expanding the biotechnology potential of lactobacilli through comparative genomics of 213 strains and associated genera.</title>
        <authorList>
            <person name="Sun Z."/>
            <person name="Harris H.M."/>
            <person name="McCann A."/>
            <person name="Guo C."/>
            <person name="Argimon S."/>
            <person name="Zhang W."/>
            <person name="Yang X."/>
            <person name="Jeffery I.B."/>
            <person name="Cooney J.C."/>
            <person name="Kagawa T.F."/>
            <person name="Liu W."/>
            <person name="Song Y."/>
            <person name="Salvetti E."/>
            <person name="Wrobel A."/>
            <person name="Rasinkangas P."/>
            <person name="Parkhill J."/>
            <person name="Rea M.C."/>
            <person name="O'Sullivan O."/>
            <person name="Ritari J."/>
            <person name="Douillard F.P."/>
            <person name="Paul Ross R."/>
            <person name="Yang R."/>
            <person name="Briner A.E."/>
            <person name="Felis G.E."/>
            <person name="de Vos W.M."/>
            <person name="Barrangou R."/>
            <person name="Klaenhammer T.R."/>
            <person name="Caufield P.W."/>
            <person name="Cui Y."/>
            <person name="Zhang H."/>
            <person name="O'Toole P.W."/>
        </authorList>
    </citation>
    <scope>NUCLEOTIDE SEQUENCE [LARGE SCALE GENOMIC DNA]</scope>
    <source>
        <strain evidence="1 2">DSM 20014</strain>
    </source>
</reference>
<dbReference type="OrthoDB" id="2965348at2"/>
<dbReference type="InterPro" id="IPR019642">
    <property type="entry name" value="DUF2507"/>
</dbReference>
<organism evidence="1 2">
    <name type="scientific">Weissella minor</name>
    <dbReference type="NCBI Taxonomy" id="1620"/>
    <lineage>
        <taxon>Bacteria</taxon>
        <taxon>Bacillati</taxon>
        <taxon>Bacillota</taxon>
        <taxon>Bacilli</taxon>
        <taxon>Lactobacillales</taxon>
        <taxon>Lactobacillaceae</taxon>
        <taxon>Weissella</taxon>
    </lineage>
</organism>
<dbReference type="Pfam" id="PF10702">
    <property type="entry name" value="DUF2507"/>
    <property type="match status" value="1"/>
</dbReference>
<dbReference type="RefSeq" id="WP_057787952.1">
    <property type="nucleotide sequence ID" value="NZ_JQCD01000024.1"/>
</dbReference>
<dbReference type="Proteomes" id="UP000051673">
    <property type="component" value="Unassembled WGS sequence"/>
</dbReference>
<protein>
    <recommendedName>
        <fullName evidence="3">DUF2507 domain-containing protein</fullName>
    </recommendedName>
</protein>
<dbReference type="STRING" id="1620.IV67_GL000556"/>
<name>A0A0R2JIC1_9LACO</name>
<keyword evidence="2" id="KW-1185">Reference proteome</keyword>
<dbReference type="InterPro" id="IPR024096">
    <property type="entry name" value="NO_sig/Golgi_transp_ligand-bd"/>
</dbReference>
<dbReference type="EMBL" id="JQCD01000024">
    <property type="protein sequence ID" value="KRN77043.1"/>
    <property type="molecule type" value="Genomic_DNA"/>
</dbReference>
<accession>A0A0R2JIC1</accession>
<evidence type="ECO:0000313" key="1">
    <source>
        <dbReference type="EMBL" id="KRN77043.1"/>
    </source>
</evidence>
<dbReference type="AlphaFoldDB" id="A0A0R2JIC1"/>
<gene>
    <name evidence="1" type="ORF">IV67_GL000556</name>
</gene>
<proteinExistence type="predicted"/>
<dbReference type="PATRIC" id="fig|1620.3.peg.563"/>